<keyword evidence="4" id="KW-1185">Reference proteome</keyword>
<evidence type="ECO:0000313" key="4">
    <source>
        <dbReference type="Proteomes" id="UP001144396"/>
    </source>
</evidence>
<evidence type="ECO:0000259" key="2">
    <source>
        <dbReference type="Pfam" id="PF00582"/>
    </source>
</evidence>
<dbReference type="Pfam" id="PF00582">
    <property type="entry name" value="Usp"/>
    <property type="match status" value="1"/>
</dbReference>
<evidence type="ECO:0000256" key="1">
    <source>
        <dbReference type="ARBA" id="ARBA00008791"/>
    </source>
</evidence>
<dbReference type="Proteomes" id="UP001144396">
    <property type="component" value="Unassembled WGS sequence"/>
</dbReference>
<gene>
    <name evidence="3" type="ORF">ARHIZOSPH14_18320</name>
</gene>
<dbReference type="SUPFAM" id="SSF52402">
    <property type="entry name" value="Adenine nucleotide alpha hydrolases-like"/>
    <property type="match status" value="1"/>
</dbReference>
<name>A0A9W6CXR1_9MICO</name>
<dbReference type="CDD" id="cd00293">
    <property type="entry name" value="USP-like"/>
    <property type="match status" value="1"/>
</dbReference>
<comment type="caution">
    <text evidence="3">The sequence shown here is derived from an EMBL/GenBank/DDBJ whole genome shotgun (WGS) entry which is preliminary data.</text>
</comment>
<dbReference type="AlphaFoldDB" id="A0A9W6CXR1"/>
<accession>A0A9W6CXR1</accession>
<evidence type="ECO:0000313" key="3">
    <source>
        <dbReference type="EMBL" id="GLI27590.1"/>
    </source>
</evidence>
<dbReference type="PANTHER" id="PTHR46268:SF6">
    <property type="entry name" value="UNIVERSAL STRESS PROTEIN UP12"/>
    <property type="match status" value="1"/>
</dbReference>
<organism evidence="3 4">
    <name type="scientific">Agromyces rhizosphaerae</name>
    <dbReference type="NCBI Taxonomy" id="88374"/>
    <lineage>
        <taxon>Bacteria</taxon>
        <taxon>Bacillati</taxon>
        <taxon>Actinomycetota</taxon>
        <taxon>Actinomycetes</taxon>
        <taxon>Micrococcales</taxon>
        <taxon>Microbacteriaceae</taxon>
        <taxon>Agromyces</taxon>
    </lineage>
</organism>
<comment type="similarity">
    <text evidence="1">Belongs to the universal stress protein A family.</text>
</comment>
<proteinExistence type="inferred from homology"/>
<reference evidence="3" key="1">
    <citation type="submission" date="2022-12" db="EMBL/GenBank/DDBJ databases">
        <title>Reference genome sequencing for broad-spectrum identification of bacterial and archaeal isolates by mass spectrometry.</title>
        <authorList>
            <person name="Sekiguchi Y."/>
            <person name="Tourlousse D.M."/>
        </authorList>
    </citation>
    <scope>NUCLEOTIDE SEQUENCE</scope>
    <source>
        <strain evidence="3">14</strain>
    </source>
</reference>
<dbReference type="EMBL" id="BSDP01000001">
    <property type="protein sequence ID" value="GLI27590.1"/>
    <property type="molecule type" value="Genomic_DNA"/>
</dbReference>
<dbReference type="PANTHER" id="PTHR46268">
    <property type="entry name" value="STRESS RESPONSE PROTEIN NHAX"/>
    <property type="match status" value="1"/>
</dbReference>
<dbReference type="Gene3D" id="3.40.50.12370">
    <property type="match status" value="1"/>
</dbReference>
<protein>
    <recommendedName>
        <fullName evidence="2">UspA domain-containing protein</fullName>
    </recommendedName>
</protein>
<dbReference type="InterPro" id="IPR006016">
    <property type="entry name" value="UspA"/>
</dbReference>
<dbReference type="RefSeq" id="WP_281884256.1">
    <property type="nucleotide sequence ID" value="NZ_BSDP01000001.1"/>
</dbReference>
<feature type="domain" description="UspA" evidence="2">
    <location>
        <begin position="19"/>
        <end position="154"/>
    </location>
</feature>
<sequence length="169" mass="17862">MPDTPARPIVAGIVPGQPSAVVRYAARLAATFGVPLECAYVDVSSYAISTNIDGSILAVPIDPDGVTDAAEETAAAIEQYLQRELADTGIAWRVHLLAGNASRELEHLADEVDAELIVVGTRERGMLAGLAEFLSGSIAAQLSHRQCRPVVVVPLQPVADGEKLPWDEP</sequence>